<comment type="similarity">
    <text evidence="1">Belongs to the esterase D family.</text>
</comment>
<dbReference type="RefSeq" id="WP_074743293.1">
    <property type="nucleotide sequence ID" value="NZ_CP004393.1"/>
</dbReference>
<dbReference type="KEGG" id="cid:P73_3980"/>
<dbReference type="OrthoDB" id="9784036at2"/>
<evidence type="ECO:0000256" key="3">
    <source>
        <dbReference type="SAM" id="MobiDB-lite"/>
    </source>
</evidence>
<dbReference type="STRING" id="1208324.P73_3980"/>
<evidence type="ECO:0000313" key="4">
    <source>
        <dbReference type="EMBL" id="AJE48695.1"/>
    </source>
</evidence>
<gene>
    <name evidence="4" type="ORF">P73_3980</name>
</gene>
<evidence type="ECO:0000256" key="1">
    <source>
        <dbReference type="ARBA" id="ARBA00005622"/>
    </source>
</evidence>
<name>A0A0B5E5P5_9RHOB</name>
<dbReference type="SUPFAM" id="SSF53474">
    <property type="entry name" value="alpha/beta-Hydrolases"/>
    <property type="match status" value="1"/>
</dbReference>
<dbReference type="InterPro" id="IPR000801">
    <property type="entry name" value="Esterase-like"/>
</dbReference>
<dbReference type="PANTHER" id="PTHR40841:SF2">
    <property type="entry name" value="SIDEROPHORE-DEGRADING ESTERASE (EUROFUNG)"/>
    <property type="match status" value="1"/>
</dbReference>
<dbReference type="GO" id="GO:0016788">
    <property type="term" value="F:hydrolase activity, acting on ester bonds"/>
    <property type="evidence" value="ECO:0007669"/>
    <property type="project" value="TreeGrafter"/>
</dbReference>
<keyword evidence="2" id="KW-0378">Hydrolase</keyword>
<reference evidence="4 5" key="1">
    <citation type="journal article" date="2014" name="Int. J. Syst. Evol. Microbiol.">
        <title>Celeribacter indicus sp. nov., a polycyclic aromatic hydrocarbon-degrading bacterium from deep-sea sediment and reclassification of Huaishuia halophila as Celeribacter halophilus comb. nov.</title>
        <authorList>
            <person name="Lai Q."/>
            <person name="Cao J."/>
            <person name="Yuan J."/>
            <person name="Li F."/>
            <person name="Shao Z."/>
        </authorList>
    </citation>
    <scope>NUCLEOTIDE SEQUENCE [LARGE SCALE GENOMIC DNA]</scope>
    <source>
        <strain evidence="4">P73</strain>
    </source>
</reference>
<accession>A0A0B5E5P5</accession>
<dbReference type="PANTHER" id="PTHR40841">
    <property type="entry name" value="SIDEROPHORE TRIACETYLFUSARININE C ESTERASE"/>
    <property type="match status" value="1"/>
</dbReference>
<organism evidence="4 5">
    <name type="scientific">Celeribacter indicus</name>
    <dbReference type="NCBI Taxonomy" id="1208324"/>
    <lineage>
        <taxon>Bacteria</taxon>
        <taxon>Pseudomonadati</taxon>
        <taxon>Pseudomonadota</taxon>
        <taxon>Alphaproteobacteria</taxon>
        <taxon>Rhodobacterales</taxon>
        <taxon>Roseobacteraceae</taxon>
        <taxon>Celeribacter</taxon>
    </lineage>
</organism>
<dbReference type="EMBL" id="CP004393">
    <property type="protein sequence ID" value="AJE48695.1"/>
    <property type="molecule type" value="Genomic_DNA"/>
</dbReference>
<feature type="region of interest" description="Disordered" evidence="3">
    <location>
        <begin position="95"/>
        <end position="118"/>
    </location>
</feature>
<proteinExistence type="inferred from homology"/>
<dbReference type="InterPro" id="IPR029058">
    <property type="entry name" value="AB_hydrolase_fold"/>
</dbReference>
<keyword evidence="5" id="KW-1185">Reference proteome</keyword>
<dbReference type="HOGENOM" id="CLU_039834_3_0_5"/>
<dbReference type="Pfam" id="PF00756">
    <property type="entry name" value="Esterase"/>
    <property type="match status" value="1"/>
</dbReference>
<evidence type="ECO:0000313" key="5">
    <source>
        <dbReference type="Proteomes" id="UP000031521"/>
    </source>
</evidence>
<dbReference type="AlphaFoldDB" id="A0A0B5E5P5"/>
<sequence>MSGLADQGIWSVGGIRYFDLADSVTGDVRRVFLWLPPGPEPESGWPALWLLDGNAVIGTAVDAMRAQAFWPTGTNLGWGALVAVGYPTEDAYDSFRRSRDLGPPPGRSYPPFREGGPEVRTGGGADMARFLIEDARSFLGAHVRLDPARQSLFGHSFGGLFALWLMFTKPAAFRNVIAASPAITWEDSFLLAHLEAFRPPSPAPRVHLSAGEWEGDRLAPFQEHGVERDSRLAEKVRTRTIAAAREMAGVLARRGLEVGYETYAQETHMSVLPVAVNRALHWAFALDRAALPLWPASAEDGADSLAMQQKREASHAP</sequence>
<dbReference type="InterPro" id="IPR052558">
    <property type="entry name" value="Siderophore_Hydrolase_D"/>
</dbReference>
<dbReference type="Gene3D" id="3.40.50.1820">
    <property type="entry name" value="alpha/beta hydrolase"/>
    <property type="match status" value="1"/>
</dbReference>
<dbReference type="Proteomes" id="UP000031521">
    <property type="component" value="Chromosome"/>
</dbReference>
<protein>
    <submittedName>
        <fullName evidence="4">Esterase</fullName>
    </submittedName>
</protein>
<evidence type="ECO:0000256" key="2">
    <source>
        <dbReference type="ARBA" id="ARBA00022801"/>
    </source>
</evidence>